<dbReference type="Proteomes" id="UP000023464">
    <property type="component" value="Unassembled WGS sequence"/>
</dbReference>
<accession>A0A022PPK0</accession>
<dbReference type="CDD" id="cd16830">
    <property type="entry name" value="HemS-like_N"/>
    <property type="match status" value="1"/>
</dbReference>
<feature type="domain" description="Haemin-degrading HemS/ChuX" evidence="1">
    <location>
        <begin position="208"/>
        <end position="345"/>
    </location>
</feature>
<reference evidence="2 3" key="1">
    <citation type="submission" date="2014-03" db="EMBL/GenBank/DDBJ databases">
        <title>Draft Genome of Photorhabdus luminescens BA1, an Egyptian Isolate.</title>
        <authorList>
            <person name="Ghazal S."/>
            <person name="Hurst S.G.IV."/>
            <person name="Morris K."/>
            <person name="Thomas K."/>
            <person name="Tisa L.S."/>
        </authorList>
    </citation>
    <scope>NUCLEOTIDE SEQUENCE [LARGE SCALE GENOMIC DNA]</scope>
    <source>
        <strain evidence="2 3">BA1</strain>
    </source>
</reference>
<dbReference type="Pfam" id="PF05171">
    <property type="entry name" value="HemS"/>
    <property type="match status" value="2"/>
</dbReference>
<dbReference type="SUPFAM" id="SSF144064">
    <property type="entry name" value="Heme iron utilization protein-like"/>
    <property type="match status" value="1"/>
</dbReference>
<evidence type="ECO:0000313" key="2">
    <source>
        <dbReference type="EMBL" id="EYU16813.1"/>
    </source>
</evidence>
<dbReference type="CDD" id="cd16831">
    <property type="entry name" value="HemS-like_C"/>
    <property type="match status" value="1"/>
</dbReference>
<dbReference type="RefSeq" id="WP_036775901.1">
    <property type="nucleotide sequence ID" value="NZ_CAWLTM010000109.1"/>
</dbReference>
<dbReference type="PATRIC" id="fig|1393736.3.peg.560"/>
<sequence>MNSSLYERYLQAKTDNKAKYARDLAAYLNVSEGELLHSRVGIDAKRLNVDAPTLLEELAIVGETKAITRNDFAVHEQIGRYENTRFSSHAGLVLNPRELDLRIFFELWSSIFYLVEPAKNGMRHSIQFFDHQGDALHKVYATNNTNMAAWEALIEKYQTEDNPELVIKPIEETTYSTVTNELKAQLDEEWRAMTNVHQFFTLLKRHNLNRQQVFNAVQDDLAYKVENSALNELINTAYNDQNEIMIFVSNHGCVQIFTGKLERLMPHQEENSDQKWINIFNRNFTLHLIESAIAESWVTRKPTEDGFVTSLELFDANGNQIAQLFGQRTEGTPEQTQWREQIAALPKLQSKQEECIA</sequence>
<protein>
    <submittedName>
        <fullName evidence="2">Putative heme degradation protein</fullName>
    </submittedName>
</protein>
<dbReference type="EMBL" id="JFGV01000006">
    <property type="protein sequence ID" value="EYU16813.1"/>
    <property type="molecule type" value="Genomic_DNA"/>
</dbReference>
<dbReference type="InterPro" id="IPR007845">
    <property type="entry name" value="HemS/ChuX_dom"/>
</dbReference>
<dbReference type="GO" id="GO:0006826">
    <property type="term" value="P:iron ion transport"/>
    <property type="evidence" value="ECO:0007669"/>
    <property type="project" value="InterPro"/>
</dbReference>
<dbReference type="InterPro" id="IPR053733">
    <property type="entry name" value="Heme_Transport_Util_sf"/>
</dbReference>
<comment type="caution">
    <text evidence="2">The sequence shown here is derived from an EMBL/GenBank/DDBJ whole genome shotgun (WGS) entry which is preliminary data.</text>
</comment>
<name>A0A022PPK0_9GAMM</name>
<dbReference type="Gene3D" id="3.40.1570.10">
    <property type="entry name" value="HemS/ChuS/ChuX like domains"/>
    <property type="match status" value="2"/>
</dbReference>
<proteinExistence type="predicted"/>
<organism evidence="2 3">
    <name type="scientific">Photorhabdus aegyptia</name>
    <dbReference type="NCBI Taxonomy" id="2805098"/>
    <lineage>
        <taxon>Bacteria</taxon>
        <taxon>Pseudomonadati</taxon>
        <taxon>Pseudomonadota</taxon>
        <taxon>Gammaproteobacteria</taxon>
        <taxon>Enterobacterales</taxon>
        <taxon>Morganellaceae</taxon>
        <taxon>Photorhabdus</taxon>
    </lineage>
</organism>
<dbReference type="AlphaFoldDB" id="A0A022PPK0"/>
<evidence type="ECO:0000259" key="1">
    <source>
        <dbReference type="Pfam" id="PF05171"/>
    </source>
</evidence>
<keyword evidence="3" id="KW-1185">Reference proteome</keyword>
<gene>
    <name evidence="2" type="ORF">BA1DRAFT_00556</name>
</gene>
<feature type="domain" description="Haemin-degrading HemS/ChuX" evidence="1">
    <location>
        <begin position="29"/>
        <end position="157"/>
    </location>
</feature>
<evidence type="ECO:0000313" key="3">
    <source>
        <dbReference type="Proteomes" id="UP000023464"/>
    </source>
</evidence>